<dbReference type="PATRIC" id="fig|1408103.3.peg.2269"/>
<dbReference type="Proteomes" id="UP000034166">
    <property type="component" value="Unassembled WGS sequence"/>
</dbReference>
<sequence>MELLNAKIIPTHQGLETYLDIPNNITITELRTPTKEKPYLDIKFGIEYYRLKQKHYYDSQINYFWMRIYPEFSSISLLETDIQNIFSVKDQSERQATKELIGEWLINTKAFKQTILQLIEDKRKENVSSREEIRQIDREINLLEKVLELRTEDILKASVQKYN</sequence>
<proteinExistence type="predicted"/>
<reference evidence="1 2" key="1">
    <citation type="submission" date="2015-04" db="EMBL/GenBank/DDBJ databases">
        <title>Taxonomic description and genome sequence of Bacillus campisalis sp. nov., a novel member of the genus Bacillus isolated from solar saltern.</title>
        <authorList>
            <person name="Mathan Kumar R."/>
            <person name="Kaur G."/>
            <person name="Kumar A."/>
            <person name="Singh N.K."/>
            <person name="Kaur N."/>
            <person name="Kumar N."/>
            <person name="Mayilraj S."/>
        </authorList>
    </citation>
    <scope>NUCLEOTIDE SEQUENCE [LARGE SCALE GENOMIC DNA]</scope>
    <source>
        <strain evidence="1 2">SA2-6</strain>
    </source>
</reference>
<dbReference type="RefSeq" id="WP_046523628.1">
    <property type="nucleotide sequence ID" value="NZ_LAYY01000009.1"/>
</dbReference>
<dbReference type="EMBL" id="LAYY01000009">
    <property type="protein sequence ID" value="KKK38152.1"/>
    <property type="molecule type" value="Genomic_DNA"/>
</dbReference>
<organism evidence="1 2">
    <name type="scientific">Mesobacillus campisalis</name>
    <dbReference type="NCBI Taxonomy" id="1408103"/>
    <lineage>
        <taxon>Bacteria</taxon>
        <taxon>Bacillati</taxon>
        <taxon>Bacillota</taxon>
        <taxon>Bacilli</taxon>
        <taxon>Bacillales</taxon>
        <taxon>Bacillaceae</taxon>
        <taxon>Mesobacillus</taxon>
    </lineage>
</organism>
<accession>A0A0M2SYU4</accession>
<comment type="caution">
    <text evidence="1">The sequence shown here is derived from an EMBL/GenBank/DDBJ whole genome shotgun (WGS) entry which is preliminary data.</text>
</comment>
<protein>
    <submittedName>
        <fullName evidence="1">Uncharacterized protein</fullName>
    </submittedName>
</protein>
<dbReference type="OrthoDB" id="2719547at2"/>
<evidence type="ECO:0000313" key="1">
    <source>
        <dbReference type="EMBL" id="KKK38152.1"/>
    </source>
</evidence>
<dbReference type="AlphaFoldDB" id="A0A0M2SYU4"/>
<evidence type="ECO:0000313" key="2">
    <source>
        <dbReference type="Proteomes" id="UP000034166"/>
    </source>
</evidence>
<keyword evidence="2" id="KW-1185">Reference proteome</keyword>
<name>A0A0M2SYU4_9BACI</name>
<gene>
    <name evidence="1" type="ORF">WQ57_10070</name>
</gene>